<evidence type="ECO:0000256" key="9">
    <source>
        <dbReference type="HAMAP-Rule" id="MF_00060"/>
    </source>
</evidence>
<feature type="binding site" evidence="9">
    <location>
        <position position="18"/>
    </location>
    <ligand>
        <name>a divalent metal cation</name>
        <dbReference type="ChEBI" id="CHEBI:60240"/>
    </ligand>
</feature>
<feature type="binding site" evidence="9">
    <location>
        <position position="50"/>
    </location>
    <ligand>
        <name>a divalent metal cation</name>
        <dbReference type="ChEBI" id="CHEBI:60240"/>
    </ligand>
</feature>
<dbReference type="InterPro" id="IPR030048">
    <property type="entry name" value="SurE"/>
</dbReference>
<comment type="subcellular location">
    <subcellularLocation>
        <location evidence="3 9">Cytoplasm</location>
    </subcellularLocation>
</comment>
<dbReference type="Gene3D" id="3.40.1210.10">
    <property type="entry name" value="Survival protein SurE-like phosphatase/nucleotidase"/>
    <property type="match status" value="1"/>
</dbReference>
<gene>
    <name evidence="9" type="primary">surE</name>
    <name evidence="11" type="ORF">BCL74_0776</name>
</gene>
<dbReference type="PANTHER" id="PTHR30457:SF12">
    <property type="entry name" value="5'_3'-NUCLEOTIDASE SURE"/>
    <property type="match status" value="1"/>
</dbReference>
<dbReference type="NCBIfam" id="TIGR00087">
    <property type="entry name" value="surE"/>
    <property type="match status" value="1"/>
</dbReference>
<dbReference type="NCBIfam" id="NF001490">
    <property type="entry name" value="PRK00346.1-4"/>
    <property type="match status" value="1"/>
</dbReference>
<dbReference type="EMBL" id="RBIG01000001">
    <property type="protein sequence ID" value="RKQ73006.1"/>
    <property type="molecule type" value="Genomic_DNA"/>
</dbReference>
<evidence type="ECO:0000313" key="11">
    <source>
        <dbReference type="EMBL" id="RKQ73006.1"/>
    </source>
</evidence>
<protein>
    <recommendedName>
        <fullName evidence="9">5'-nucleotidase SurE</fullName>
        <ecNumber evidence="9">3.1.3.5</ecNumber>
    </recommendedName>
    <alternativeName>
        <fullName evidence="9">Nucleoside 5'-monophosphate phosphohydrolase</fullName>
    </alternativeName>
</protein>
<comment type="similarity">
    <text evidence="4 9">Belongs to the SurE nucleotidase family.</text>
</comment>
<reference evidence="11 12" key="1">
    <citation type="submission" date="2018-10" db="EMBL/GenBank/DDBJ databases">
        <title>Comparative analysis of microorganisms from saline springs in Andes Mountain Range, Colombia.</title>
        <authorList>
            <person name="Rubin E."/>
        </authorList>
    </citation>
    <scope>NUCLEOTIDE SEQUENCE [LARGE SCALE GENOMIC DNA]</scope>
    <source>
        <strain evidence="11 12">USBA 36</strain>
    </source>
</reference>
<dbReference type="OrthoDB" id="9780815at2"/>
<feature type="binding site" evidence="9">
    <location>
        <position position="103"/>
    </location>
    <ligand>
        <name>a divalent metal cation</name>
        <dbReference type="ChEBI" id="CHEBI:60240"/>
    </ligand>
</feature>
<dbReference type="PANTHER" id="PTHR30457">
    <property type="entry name" value="5'-NUCLEOTIDASE SURE"/>
    <property type="match status" value="1"/>
</dbReference>
<evidence type="ECO:0000256" key="7">
    <source>
        <dbReference type="ARBA" id="ARBA00022741"/>
    </source>
</evidence>
<comment type="cofactor">
    <cofactor evidence="2">
        <name>Mg(2+)</name>
        <dbReference type="ChEBI" id="CHEBI:18420"/>
    </cofactor>
</comment>
<evidence type="ECO:0000259" key="10">
    <source>
        <dbReference type="Pfam" id="PF01975"/>
    </source>
</evidence>
<name>A0A420WQ64_9PROT</name>
<proteinExistence type="inferred from homology"/>
<dbReference type="GO" id="GO:0008254">
    <property type="term" value="F:3'-nucleotidase activity"/>
    <property type="evidence" value="ECO:0007669"/>
    <property type="project" value="TreeGrafter"/>
</dbReference>
<dbReference type="FunFam" id="3.40.1210.10:FF:000001">
    <property type="entry name" value="5'/3'-nucleotidase SurE"/>
    <property type="match status" value="1"/>
</dbReference>
<comment type="caution">
    <text evidence="11">The sequence shown here is derived from an EMBL/GenBank/DDBJ whole genome shotgun (WGS) entry which is preliminary data.</text>
</comment>
<dbReference type="HAMAP" id="MF_00060">
    <property type="entry name" value="SurE"/>
    <property type="match status" value="1"/>
</dbReference>
<dbReference type="InterPro" id="IPR002828">
    <property type="entry name" value="SurE-like_Pase/nucleotidase"/>
</dbReference>
<keyword evidence="8 9" id="KW-0378">Hydrolase</keyword>
<dbReference type="Pfam" id="PF01975">
    <property type="entry name" value="SurE"/>
    <property type="match status" value="1"/>
</dbReference>
<evidence type="ECO:0000256" key="6">
    <source>
        <dbReference type="ARBA" id="ARBA00022723"/>
    </source>
</evidence>
<evidence type="ECO:0000256" key="4">
    <source>
        <dbReference type="ARBA" id="ARBA00011062"/>
    </source>
</evidence>
<dbReference type="GO" id="GO:0005737">
    <property type="term" value="C:cytoplasm"/>
    <property type="evidence" value="ECO:0007669"/>
    <property type="project" value="UniProtKB-SubCell"/>
</dbReference>
<evidence type="ECO:0000256" key="8">
    <source>
        <dbReference type="ARBA" id="ARBA00022801"/>
    </source>
</evidence>
<keyword evidence="5 9" id="KW-0963">Cytoplasm</keyword>
<dbReference type="RefSeq" id="WP_121217709.1">
    <property type="nucleotide sequence ID" value="NZ_RBIG01000001.1"/>
</dbReference>
<organism evidence="11 12">
    <name type="scientific">Oceanibaculum indicum</name>
    <dbReference type="NCBI Taxonomy" id="526216"/>
    <lineage>
        <taxon>Bacteria</taxon>
        <taxon>Pseudomonadati</taxon>
        <taxon>Pseudomonadota</taxon>
        <taxon>Alphaproteobacteria</taxon>
        <taxon>Rhodospirillales</taxon>
        <taxon>Oceanibaculaceae</taxon>
        <taxon>Oceanibaculum</taxon>
    </lineage>
</organism>
<keyword evidence="6 9" id="KW-0479">Metal-binding</keyword>
<dbReference type="InterPro" id="IPR036523">
    <property type="entry name" value="SurE-like_sf"/>
</dbReference>
<dbReference type="GO" id="GO:0004309">
    <property type="term" value="F:exopolyphosphatase activity"/>
    <property type="evidence" value="ECO:0007669"/>
    <property type="project" value="TreeGrafter"/>
</dbReference>
<sequence>MLKLDKPLEKCRILVTNDDGINAPGLKVLEKIARALSKDVWVVAPEQNQSGSAHSLTLRSPLRLREVSKRRYAVDGTPTDCVLLAVNELLKDQRPDLVLSGVNRGANMAEDVTYSGTIAAAMEGTLLGLPSIALSQAIAFKHAPKWSTAEQHGPDVIRKVLEVGWPKGVLINVNFPDTGGQGVKGIRLARQAQRQIGSAVQPGTDPYGNPYYWVGLIKSEEQAKAGTDLAAVRDGYIAITPIHMDMTHAATLKALQTVLD</sequence>
<comment type="catalytic activity">
    <reaction evidence="1 9">
        <text>a ribonucleoside 5'-phosphate + H2O = a ribonucleoside + phosphate</text>
        <dbReference type="Rhea" id="RHEA:12484"/>
        <dbReference type="ChEBI" id="CHEBI:15377"/>
        <dbReference type="ChEBI" id="CHEBI:18254"/>
        <dbReference type="ChEBI" id="CHEBI:43474"/>
        <dbReference type="ChEBI" id="CHEBI:58043"/>
        <dbReference type="EC" id="3.1.3.5"/>
    </reaction>
</comment>
<dbReference type="AlphaFoldDB" id="A0A420WQ64"/>
<dbReference type="SUPFAM" id="SSF64167">
    <property type="entry name" value="SurE-like"/>
    <property type="match status" value="1"/>
</dbReference>
<evidence type="ECO:0000256" key="5">
    <source>
        <dbReference type="ARBA" id="ARBA00022490"/>
    </source>
</evidence>
<evidence type="ECO:0000256" key="2">
    <source>
        <dbReference type="ARBA" id="ARBA00001946"/>
    </source>
</evidence>
<feature type="binding site" evidence="9">
    <location>
        <position position="19"/>
    </location>
    <ligand>
        <name>a divalent metal cation</name>
        <dbReference type="ChEBI" id="CHEBI:60240"/>
    </ligand>
</feature>
<dbReference type="GO" id="GO:0000166">
    <property type="term" value="F:nucleotide binding"/>
    <property type="evidence" value="ECO:0007669"/>
    <property type="project" value="UniProtKB-KW"/>
</dbReference>
<comment type="cofactor">
    <cofactor evidence="9">
        <name>a divalent metal cation</name>
        <dbReference type="ChEBI" id="CHEBI:60240"/>
    </cofactor>
    <text evidence="9">Binds 1 divalent metal cation per subunit.</text>
</comment>
<evidence type="ECO:0000256" key="3">
    <source>
        <dbReference type="ARBA" id="ARBA00004496"/>
    </source>
</evidence>
<evidence type="ECO:0000313" key="12">
    <source>
        <dbReference type="Proteomes" id="UP000277424"/>
    </source>
</evidence>
<feature type="domain" description="Survival protein SurE-like phosphatase/nucleotidase" evidence="10">
    <location>
        <begin position="13"/>
        <end position="196"/>
    </location>
</feature>
<keyword evidence="7 9" id="KW-0547">Nucleotide-binding</keyword>
<accession>A0A420WQ64</accession>
<dbReference type="GO" id="GO:0008253">
    <property type="term" value="F:5'-nucleotidase activity"/>
    <property type="evidence" value="ECO:0007669"/>
    <property type="project" value="UniProtKB-UniRule"/>
</dbReference>
<dbReference type="GO" id="GO:0046872">
    <property type="term" value="F:metal ion binding"/>
    <property type="evidence" value="ECO:0007669"/>
    <property type="project" value="UniProtKB-UniRule"/>
</dbReference>
<dbReference type="EC" id="3.1.3.5" evidence="9"/>
<comment type="function">
    <text evidence="9">Nucleotidase that shows phosphatase activity on nucleoside 5'-monophosphates.</text>
</comment>
<dbReference type="Proteomes" id="UP000277424">
    <property type="component" value="Unassembled WGS sequence"/>
</dbReference>
<evidence type="ECO:0000256" key="1">
    <source>
        <dbReference type="ARBA" id="ARBA00000815"/>
    </source>
</evidence>